<sequence length="262" mass="29859">MVLKSSIPYRYKSEIVLSIVSRFSASANWGRQYQQSPIINLKTQIPKGDKTRTRAIPNHFWQNEWVGPSLPSGLPRVAAESPEILEPVQRIFERLGSNTNPSRFTLLQNPVNAVKNSLETFKRPVAPDIFDAQIALALAGDEFGIKGIMAGLRETVAMFAYLNDEDVMARMDAITSGIYQDLLLIEHHIKSGEGLAAHWNEFYPHYFSSVSSFARTWATDTIRRIRSEFEDSDSLYRDSILKELLEIENKIPDMRYAFEDKN</sequence>
<gene>
    <name evidence="1" type="ORF">N7530_010811</name>
</gene>
<dbReference type="AlphaFoldDB" id="A0A9W9WG20"/>
<accession>A0A9W9WG20</accession>
<evidence type="ECO:0000313" key="2">
    <source>
        <dbReference type="Proteomes" id="UP001147760"/>
    </source>
</evidence>
<dbReference type="EMBL" id="JAPWDO010000008">
    <property type="protein sequence ID" value="KAJ5458867.1"/>
    <property type="molecule type" value="Genomic_DNA"/>
</dbReference>
<dbReference type="OrthoDB" id="73875at2759"/>
<keyword evidence="2" id="KW-1185">Reference proteome</keyword>
<evidence type="ECO:0000313" key="1">
    <source>
        <dbReference type="EMBL" id="KAJ5458867.1"/>
    </source>
</evidence>
<protein>
    <submittedName>
        <fullName evidence="1">Uncharacterized protein</fullName>
    </submittedName>
</protein>
<organism evidence="1 2">
    <name type="scientific">Penicillium desertorum</name>
    <dbReference type="NCBI Taxonomy" id="1303715"/>
    <lineage>
        <taxon>Eukaryota</taxon>
        <taxon>Fungi</taxon>
        <taxon>Dikarya</taxon>
        <taxon>Ascomycota</taxon>
        <taxon>Pezizomycotina</taxon>
        <taxon>Eurotiomycetes</taxon>
        <taxon>Eurotiomycetidae</taxon>
        <taxon>Eurotiales</taxon>
        <taxon>Aspergillaceae</taxon>
        <taxon>Penicillium</taxon>
    </lineage>
</organism>
<reference evidence="1" key="1">
    <citation type="submission" date="2022-12" db="EMBL/GenBank/DDBJ databases">
        <authorList>
            <person name="Petersen C."/>
        </authorList>
    </citation>
    <scope>NUCLEOTIDE SEQUENCE</scope>
    <source>
        <strain evidence="1">IBT 17660</strain>
    </source>
</reference>
<comment type="caution">
    <text evidence="1">The sequence shown here is derived from an EMBL/GenBank/DDBJ whole genome shotgun (WGS) entry which is preliminary data.</text>
</comment>
<proteinExistence type="predicted"/>
<name>A0A9W9WG20_9EURO</name>
<dbReference type="Proteomes" id="UP001147760">
    <property type="component" value="Unassembled WGS sequence"/>
</dbReference>
<reference evidence="1" key="2">
    <citation type="journal article" date="2023" name="IMA Fungus">
        <title>Comparative genomic study of the Penicillium genus elucidates a diverse pangenome and 15 lateral gene transfer events.</title>
        <authorList>
            <person name="Petersen C."/>
            <person name="Sorensen T."/>
            <person name="Nielsen M.R."/>
            <person name="Sondergaard T.E."/>
            <person name="Sorensen J.L."/>
            <person name="Fitzpatrick D.A."/>
            <person name="Frisvad J.C."/>
            <person name="Nielsen K.L."/>
        </authorList>
    </citation>
    <scope>NUCLEOTIDE SEQUENCE</scope>
    <source>
        <strain evidence="1">IBT 17660</strain>
    </source>
</reference>